<comment type="similarity">
    <text evidence="1 5">Belongs to the metallo-dependent hydrolases superfamily. NagA family.</text>
</comment>
<dbReference type="GO" id="GO:0046872">
    <property type="term" value="F:metal ion binding"/>
    <property type="evidence" value="ECO:0007669"/>
    <property type="project" value="UniProtKB-KW"/>
</dbReference>
<evidence type="ECO:0000256" key="7">
    <source>
        <dbReference type="PIRSR" id="PIRSR038994-2"/>
    </source>
</evidence>
<feature type="domain" description="Amidohydrolase-related" evidence="9">
    <location>
        <begin position="53"/>
        <end position="390"/>
    </location>
</feature>
<feature type="binding site" evidence="7">
    <location>
        <begin position="319"/>
        <end position="321"/>
    </location>
    <ligand>
        <name>substrate</name>
    </ligand>
</feature>
<dbReference type="PANTHER" id="PTHR11113">
    <property type="entry name" value="N-ACETYLGLUCOSAMINE-6-PHOSPHATE DEACETYLASE"/>
    <property type="match status" value="1"/>
</dbReference>
<dbReference type="PANTHER" id="PTHR11113:SF14">
    <property type="entry name" value="N-ACETYLGLUCOSAMINE-6-PHOSPHATE DEACETYLASE"/>
    <property type="match status" value="1"/>
</dbReference>
<dbReference type="PIRSF" id="PIRSF038994">
    <property type="entry name" value="NagA"/>
    <property type="match status" value="1"/>
</dbReference>
<feature type="binding site" evidence="7">
    <location>
        <position position="263"/>
    </location>
    <ligand>
        <name>substrate</name>
    </ligand>
</feature>
<evidence type="ECO:0000256" key="5">
    <source>
        <dbReference type="PIRNR" id="PIRNR038994"/>
    </source>
</evidence>
<dbReference type="AlphaFoldDB" id="A0A0B6WXG4"/>
<keyword evidence="2 8" id="KW-0479">Metal-binding</keyword>
<evidence type="ECO:0000313" key="10">
    <source>
        <dbReference type="EMBL" id="CDM64865.1"/>
    </source>
</evidence>
<feature type="active site" description="Proton donor/acceptor" evidence="6">
    <location>
        <position position="286"/>
    </location>
</feature>
<dbReference type="Gene3D" id="2.30.40.10">
    <property type="entry name" value="Urease, subunit C, domain 1"/>
    <property type="match status" value="1"/>
</dbReference>
<dbReference type="InterPro" id="IPR011059">
    <property type="entry name" value="Metal-dep_hydrolase_composite"/>
</dbReference>
<dbReference type="SUPFAM" id="SSF51338">
    <property type="entry name" value="Composite domain of metallo-dependent hydrolases"/>
    <property type="match status" value="1"/>
</dbReference>
<proteinExistence type="inferred from homology"/>
<feature type="binding site" evidence="8">
    <location>
        <position position="207"/>
    </location>
    <ligand>
        <name>Zn(2+)</name>
        <dbReference type="ChEBI" id="CHEBI:29105"/>
    </ligand>
</feature>
<dbReference type="SUPFAM" id="SSF51556">
    <property type="entry name" value="Metallo-dependent hydrolases"/>
    <property type="match status" value="1"/>
</dbReference>
<keyword evidence="4 5" id="KW-0119">Carbohydrate metabolism</keyword>
<dbReference type="EC" id="3.5.1.25" evidence="10"/>
<gene>
    <name evidence="10" type="ORF">PYK22_00860</name>
</gene>
<accession>A0A0B6WXG4</accession>
<evidence type="ECO:0000313" key="11">
    <source>
        <dbReference type="Proteomes" id="UP000031518"/>
    </source>
</evidence>
<dbReference type="Gene3D" id="3.20.20.140">
    <property type="entry name" value="Metal-dependent hydrolases"/>
    <property type="match status" value="1"/>
</dbReference>
<dbReference type="RefSeq" id="WP_041974778.1">
    <property type="nucleotide sequence ID" value="NZ_CBXV010000003.1"/>
</dbReference>
<feature type="binding site" evidence="7">
    <location>
        <position position="150"/>
    </location>
    <ligand>
        <name>substrate</name>
    </ligand>
</feature>
<dbReference type="GO" id="GO:0006046">
    <property type="term" value="P:N-acetylglucosamine catabolic process"/>
    <property type="evidence" value="ECO:0007669"/>
    <property type="project" value="TreeGrafter"/>
</dbReference>
<feature type="binding site" evidence="7">
    <location>
        <begin position="231"/>
        <end position="232"/>
    </location>
    <ligand>
        <name>substrate</name>
    </ligand>
</feature>
<evidence type="ECO:0000256" key="1">
    <source>
        <dbReference type="ARBA" id="ARBA00010716"/>
    </source>
</evidence>
<reference evidence="10 11" key="1">
    <citation type="submission" date="2013-12" db="EMBL/GenBank/DDBJ databases">
        <authorList>
            <person name="Stott M."/>
        </authorList>
    </citation>
    <scope>NUCLEOTIDE SEQUENCE [LARGE SCALE GENOMIC DNA]</scope>
    <source>
        <strain evidence="10 11">K22</strain>
    </source>
</reference>
<dbReference type="InterPro" id="IPR032466">
    <property type="entry name" value="Metal_Hydrolase"/>
</dbReference>
<dbReference type="CDD" id="cd00854">
    <property type="entry name" value="NagA"/>
    <property type="match status" value="1"/>
</dbReference>
<organism evidence="10 11">
    <name type="scientific">Pyrinomonas methylaliphatogenes</name>
    <dbReference type="NCBI Taxonomy" id="454194"/>
    <lineage>
        <taxon>Bacteria</taxon>
        <taxon>Pseudomonadati</taxon>
        <taxon>Acidobacteriota</taxon>
        <taxon>Blastocatellia</taxon>
        <taxon>Blastocatellales</taxon>
        <taxon>Pyrinomonadaceae</taxon>
        <taxon>Pyrinomonas</taxon>
    </lineage>
</organism>
<evidence type="ECO:0000256" key="8">
    <source>
        <dbReference type="PIRSR" id="PIRSR038994-3"/>
    </source>
</evidence>
<evidence type="ECO:0000256" key="6">
    <source>
        <dbReference type="PIRSR" id="PIRSR038994-1"/>
    </source>
</evidence>
<dbReference type="GO" id="GO:0008448">
    <property type="term" value="F:N-acetylglucosamine-6-phosphate deacetylase activity"/>
    <property type="evidence" value="ECO:0007669"/>
    <property type="project" value="UniProtKB-EC"/>
</dbReference>
<dbReference type="InterPro" id="IPR003764">
    <property type="entry name" value="GlcNAc_6-P_deAcase"/>
</dbReference>
<sequence length="399" mass="42877">MSEGLLLRNAQVVLSDGSVKRAAVLIEGGRIARITEDGAETDAGEIADLEGAFLLPGFIDLHIHGAVGADVTETDVDGLRKIARFLVREGVTSWLPTLVPAPDEDYKRAAGAIEELMAWQETASGEGEPTARALGLHYEGPFVNQAQCGALRTEYFRVYKKAADLEPLTMIANPRARHMMTVAPEIEGGIELVRELRRRGFIVSIGHTRADIASLDQAFEAGARHMTHFMNAMAPLHHRAPGPIGWGLLRDDVTCDVIADGIHVEPFMLRLVLKCKGIERISLISDAVAPTGLGDGVYQVWGGRIAVLRGRTSNERGSIAGSVITLSDAVRLMLQLGVSIADIARMAATNPARLLGVIEECGTIEEGKRADLVALDESGEVRLTIVGGRVAFNADDLEL</sequence>
<dbReference type="NCBIfam" id="TIGR00221">
    <property type="entry name" value="nagA"/>
    <property type="match status" value="1"/>
</dbReference>
<dbReference type="EMBL" id="CBXV010000003">
    <property type="protein sequence ID" value="CDM64865.1"/>
    <property type="molecule type" value="Genomic_DNA"/>
</dbReference>
<evidence type="ECO:0000259" key="9">
    <source>
        <dbReference type="Pfam" id="PF01979"/>
    </source>
</evidence>
<dbReference type="Proteomes" id="UP000031518">
    <property type="component" value="Unassembled WGS sequence"/>
</dbReference>
<feature type="binding site" evidence="8">
    <location>
        <position position="139"/>
    </location>
    <ligand>
        <name>Zn(2+)</name>
        <dbReference type="ChEBI" id="CHEBI:29105"/>
    </ligand>
</feature>
<dbReference type="STRING" id="454194.PYK22_00860"/>
<dbReference type="Pfam" id="PF01979">
    <property type="entry name" value="Amidohydro_1"/>
    <property type="match status" value="1"/>
</dbReference>
<feature type="binding site" evidence="7">
    <location>
        <position position="239"/>
    </location>
    <ligand>
        <name>substrate</name>
    </ligand>
</feature>
<evidence type="ECO:0000256" key="4">
    <source>
        <dbReference type="ARBA" id="ARBA00023277"/>
    </source>
</evidence>
<comment type="cofactor">
    <cofactor evidence="8">
        <name>a divalent metal cation</name>
        <dbReference type="ChEBI" id="CHEBI:60240"/>
    </cofactor>
    <text evidence="8">Binds 1 divalent metal cation per subunit.</text>
</comment>
<name>A0A0B6WXG4_9BACT</name>
<feature type="binding site" evidence="8">
    <location>
        <position position="228"/>
    </location>
    <ligand>
        <name>Zn(2+)</name>
        <dbReference type="ChEBI" id="CHEBI:29105"/>
    </ligand>
</feature>
<evidence type="ECO:0000256" key="3">
    <source>
        <dbReference type="ARBA" id="ARBA00022801"/>
    </source>
</evidence>
<evidence type="ECO:0000256" key="2">
    <source>
        <dbReference type="ARBA" id="ARBA00022723"/>
    </source>
</evidence>
<keyword evidence="3 5" id="KW-0378">Hydrolase</keyword>
<dbReference type="OrthoDB" id="9776488at2"/>
<dbReference type="InterPro" id="IPR006680">
    <property type="entry name" value="Amidohydro-rel"/>
</dbReference>
<protein>
    <submittedName>
        <fullName evidence="10">N-acetylglucosamine 6-phosphate deacetylase</fullName>
        <ecNumber evidence="10">3.5.1.25</ecNumber>
    </submittedName>
</protein>
<reference evidence="10 11" key="2">
    <citation type="submission" date="2015-01" db="EMBL/GenBank/DDBJ databases">
        <title>Complete genome sequence of Pyrinomonas methylaliphatogenes type strain K22T.</title>
        <authorList>
            <person name="Lee K.C.Y."/>
            <person name="Power J.F."/>
            <person name="Dunfield P.F."/>
            <person name="Morgan X.C."/>
            <person name="Huttenhower C."/>
            <person name="Stott M.B."/>
        </authorList>
    </citation>
    <scope>NUCLEOTIDE SEQUENCE [LARGE SCALE GENOMIC DNA]</scope>
    <source>
        <strain evidence="10 11">K22</strain>
    </source>
</reference>
<keyword evidence="11" id="KW-1185">Reference proteome</keyword>